<dbReference type="OrthoDB" id="3259498at2759"/>
<feature type="region of interest" description="Disordered" evidence="1">
    <location>
        <begin position="784"/>
        <end position="804"/>
    </location>
</feature>
<evidence type="ECO:0000313" key="3">
    <source>
        <dbReference type="Proteomes" id="UP000092993"/>
    </source>
</evidence>
<feature type="region of interest" description="Disordered" evidence="1">
    <location>
        <begin position="491"/>
        <end position="534"/>
    </location>
</feature>
<feature type="region of interest" description="Disordered" evidence="1">
    <location>
        <begin position="241"/>
        <end position="382"/>
    </location>
</feature>
<feature type="region of interest" description="Disordered" evidence="1">
    <location>
        <begin position="74"/>
        <end position="94"/>
    </location>
</feature>
<dbReference type="OMA" id="FEVTEGW"/>
<protein>
    <submittedName>
        <fullName evidence="2">Uncharacterized protein</fullName>
    </submittedName>
</protein>
<feature type="compositionally biased region" description="Basic and acidic residues" evidence="1">
    <location>
        <begin position="191"/>
        <end position="202"/>
    </location>
</feature>
<comment type="caution">
    <text evidence="2">The sequence shown here is derived from an EMBL/GenBank/DDBJ whole genome shotgun (WGS) entry which is preliminary data.</text>
</comment>
<organism evidence="2 3">
    <name type="scientific">Grifola frondosa</name>
    <name type="common">Maitake</name>
    <name type="synonym">Polyporus frondosus</name>
    <dbReference type="NCBI Taxonomy" id="5627"/>
    <lineage>
        <taxon>Eukaryota</taxon>
        <taxon>Fungi</taxon>
        <taxon>Dikarya</taxon>
        <taxon>Basidiomycota</taxon>
        <taxon>Agaricomycotina</taxon>
        <taxon>Agaricomycetes</taxon>
        <taxon>Polyporales</taxon>
        <taxon>Grifolaceae</taxon>
        <taxon>Grifola</taxon>
    </lineage>
</organism>
<feature type="region of interest" description="Disordered" evidence="1">
    <location>
        <begin position="1"/>
        <end position="27"/>
    </location>
</feature>
<keyword evidence="3" id="KW-1185">Reference proteome</keyword>
<reference evidence="2 3" key="1">
    <citation type="submission" date="2016-03" db="EMBL/GenBank/DDBJ databases">
        <title>Whole genome sequencing of Grifola frondosa 9006-11.</title>
        <authorList>
            <person name="Min B."/>
            <person name="Park H."/>
            <person name="Kim J.-G."/>
            <person name="Cho H."/>
            <person name="Oh Y.-L."/>
            <person name="Kong W.-S."/>
            <person name="Choi I.-G."/>
        </authorList>
    </citation>
    <scope>NUCLEOTIDE SEQUENCE [LARGE SCALE GENOMIC DNA]</scope>
    <source>
        <strain evidence="2 3">9006-11</strain>
    </source>
</reference>
<dbReference type="Proteomes" id="UP000092993">
    <property type="component" value="Unassembled WGS sequence"/>
</dbReference>
<proteinExistence type="predicted"/>
<evidence type="ECO:0000256" key="1">
    <source>
        <dbReference type="SAM" id="MobiDB-lite"/>
    </source>
</evidence>
<sequence length="895" mass="96884">MSPPHAHPVGVVASTASPLPEEDEDDICPEHRNRTFTALYLYFRHLHWQLSTDHRFPHPLKIKLTLPANLKFRKQHATDHPPSNPLPSHSSQQFATTDANAFSHQPAPVLYDSSAPKRRGRPPKAAVATREATKVITASATGYDTNFASPSAARGISHRHSTSAGKSVIPTHTSSVNGRTAARYTAPKKKAPADKGDKEYKARTTTGRKAQNIVAKPIANSSAADCSDNELAGMFPTFVSAASSSSHSSSSESSDSEASLSYESDSDVVADETHFIVSSEEAKSHGRKLLPSDVGQRKRDRGSGNNWEIRPRKKSVGSEEEADGDSEESSDEDEDGDDEDEEEDADADIEGGLEDADMDDEETSSRIGVSFGGGSGWSDDEESTFDADLFFANLDDSSDSGSSSPAMRFVDIAEDTSDIEHSDSLSADEEDALLLMDIDPSVQLRRSNGELEVGVELDGLAFGWDGLFAHARRRDSFDLNLSFGALDCDTEMETETEGSDPSGEIGDQRPGDILLQESDGETTEDELVDSDGLPNPRAMMLFRWPTPMRIALASISAHRRSPPPTPADILAGKISMDDLEDIEMDKQVDASLPVASRRKGGNPVMGNFVSSADVPRGCVIIDGKGSDIPSPYPRSTTRRRAEGGRSREQQRNSGENPEAFIATPNTMCSFESSEETPMHSQTPTSEFSSAEAIDLDDVLDASLLDSEPTTQDYDTETVELASSSSHAKSGILLKNLNRWDRIPMATFRRTRETATASGVDGSAGSDNGLGVYGGMGAMISNSMFAPPKSTDKKPRGSGGSRSKFKHANLIVSPVLLPTRDGDRTPTCLGLQVPASTQNKSKKESRKEKAMMKRKLVAKSSQYRYQQPHRTHHHHPNNKSRGSMQRTSSSIPPLSI</sequence>
<feature type="compositionally biased region" description="Low complexity" evidence="1">
    <location>
        <begin position="241"/>
        <end position="263"/>
    </location>
</feature>
<accession>A0A1C7LPD8</accession>
<feature type="region of interest" description="Disordered" evidence="1">
    <location>
        <begin position="107"/>
        <end position="131"/>
    </location>
</feature>
<feature type="compositionally biased region" description="Polar residues" evidence="1">
    <location>
        <begin position="162"/>
        <end position="178"/>
    </location>
</feature>
<feature type="region of interest" description="Disordered" evidence="1">
    <location>
        <begin position="157"/>
        <end position="208"/>
    </location>
</feature>
<dbReference type="EMBL" id="LUGG01000031">
    <property type="protein sequence ID" value="OBZ66408.1"/>
    <property type="molecule type" value="Genomic_DNA"/>
</dbReference>
<evidence type="ECO:0000313" key="2">
    <source>
        <dbReference type="EMBL" id="OBZ66408.1"/>
    </source>
</evidence>
<feature type="region of interest" description="Disordered" evidence="1">
    <location>
        <begin position="620"/>
        <end position="665"/>
    </location>
</feature>
<dbReference type="STRING" id="5627.A0A1C7LPD8"/>
<feature type="compositionally biased region" description="Polar residues" evidence="1">
    <location>
        <begin position="878"/>
        <end position="895"/>
    </location>
</feature>
<dbReference type="AlphaFoldDB" id="A0A1C7LPD8"/>
<name>A0A1C7LPD8_GRIFR</name>
<gene>
    <name evidence="2" type="ORF">A0H81_13521</name>
</gene>
<feature type="compositionally biased region" description="Basic residues" evidence="1">
    <location>
        <begin position="866"/>
        <end position="877"/>
    </location>
</feature>
<feature type="compositionally biased region" description="Basic and acidic residues" evidence="1">
    <location>
        <begin position="840"/>
        <end position="850"/>
    </location>
</feature>
<feature type="compositionally biased region" description="Acidic residues" evidence="1">
    <location>
        <begin position="518"/>
        <end position="529"/>
    </location>
</feature>
<feature type="compositionally biased region" description="Basic and acidic residues" evidence="1">
    <location>
        <begin position="639"/>
        <end position="650"/>
    </location>
</feature>
<feature type="region of interest" description="Disordered" evidence="1">
    <location>
        <begin position="816"/>
        <end position="895"/>
    </location>
</feature>
<feature type="compositionally biased region" description="Acidic residues" evidence="1">
    <location>
        <begin position="318"/>
        <end position="362"/>
    </location>
</feature>